<keyword evidence="3" id="KW-0804">Transcription</keyword>
<dbReference type="InterPro" id="IPR046335">
    <property type="entry name" value="LacI/GalR-like_sensor"/>
</dbReference>
<evidence type="ECO:0000256" key="3">
    <source>
        <dbReference type="ARBA" id="ARBA00023163"/>
    </source>
</evidence>
<dbReference type="InterPro" id="IPR028082">
    <property type="entry name" value="Peripla_BP_I"/>
</dbReference>
<dbReference type="RefSeq" id="WP_209649410.1">
    <property type="nucleotide sequence ID" value="NZ_JAGGLL010000007.1"/>
</dbReference>
<sequence>MKNLNIKDIARIAGVGVSTVSRVLNNHPDVKDETRQKILEVMNNFSYVPNNSARNLKRNTSNNIGVLVKGIHNPFFSKMIKSIEEEIDKEGYSMILHYNESNNNDIEAAIELIKEKKLKGLICLGGDFEDLDKQELIDLKTPIVLASTYVIEKANKTLFSSVIIENKEAAFKAVDYIANLGHRRIAIITTGEEDRTIGKLRFEGYKKALKENSIDFNEDFVEIGEYTFESGFSAMNKLLEKKLDLTAVFVTTDIMAIGASKAILTRGLKIPEDISIVGFDGIDYSLYFHPSLTTVVQPVEEMGTKSIDLLFDILKNKKNHQHIVLETKLEERESCIKILEEASHG</sequence>
<dbReference type="PROSITE" id="PS00356">
    <property type="entry name" value="HTH_LACI_1"/>
    <property type="match status" value="1"/>
</dbReference>
<dbReference type="SMART" id="SM00354">
    <property type="entry name" value="HTH_LACI"/>
    <property type="match status" value="1"/>
</dbReference>
<dbReference type="PANTHER" id="PTHR30146:SF109">
    <property type="entry name" value="HTH-TYPE TRANSCRIPTIONAL REGULATOR GALS"/>
    <property type="match status" value="1"/>
</dbReference>
<gene>
    <name evidence="5" type="ORF">J2Z44_001198</name>
</gene>
<evidence type="ECO:0000256" key="2">
    <source>
        <dbReference type="ARBA" id="ARBA00023125"/>
    </source>
</evidence>
<evidence type="ECO:0000313" key="6">
    <source>
        <dbReference type="Proteomes" id="UP001519308"/>
    </source>
</evidence>
<proteinExistence type="predicted"/>
<dbReference type="Proteomes" id="UP001519308">
    <property type="component" value="Unassembled WGS sequence"/>
</dbReference>
<dbReference type="SUPFAM" id="SSF53822">
    <property type="entry name" value="Periplasmic binding protein-like I"/>
    <property type="match status" value="1"/>
</dbReference>
<dbReference type="Gene3D" id="1.10.260.40">
    <property type="entry name" value="lambda repressor-like DNA-binding domains"/>
    <property type="match status" value="1"/>
</dbReference>
<dbReference type="Pfam" id="PF00356">
    <property type="entry name" value="LacI"/>
    <property type="match status" value="1"/>
</dbReference>
<dbReference type="CDD" id="cd01392">
    <property type="entry name" value="HTH_LacI"/>
    <property type="match status" value="1"/>
</dbReference>
<evidence type="ECO:0000259" key="4">
    <source>
        <dbReference type="PROSITE" id="PS50932"/>
    </source>
</evidence>
<dbReference type="Pfam" id="PF13377">
    <property type="entry name" value="Peripla_BP_3"/>
    <property type="match status" value="1"/>
</dbReference>
<dbReference type="CDD" id="cd06267">
    <property type="entry name" value="PBP1_LacI_sugar_binding-like"/>
    <property type="match status" value="1"/>
</dbReference>
<dbReference type="PROSITE" id="PS50932">
    <property type="entry name" value="HTH_LACI_2"/>
    <property type="match status" value="1"/>
</dbReference>
<accession>A0ABS4K0T7</accession>
<evidence type="ECO:0000313" key="5">
    <source>
        <dbReference type="EMBL" id="MBP2021402.1"/>
    </source>
</evidence>
<organism evidence="5 6">
    <name type="scientific">Clostridium punense</name>
    <dbReference type="NCBI Taxonomy" id="1054297"/>
    <lineage>
        <taxon>Bacteria</taxon>
        <taxon>Bacillati</taxon>
        <taxon>Bacillota</taxon>
        <taxon>Clostridia</taxon>
        <taxon>Eubacteriales</taxon>
        <taxon>Clostridiaceae</taxon>
        <taxon>Clostridium</taxon>
    </lineage>
</organism>
<dbReference type="SUPFAM" id="SSF47413">
    <property type="entry name" value="lambda repressor-like DNA-binding domains"/>
    <property type="match status" value="1"/>
</dbReference>
<name>A0ABS4K0T7_9CLOT</name>
<dbReference type="EMBL" id="JAGGLL010000007">
    <property type="protein sequence ID" value="MBP2021402.1"/>
    <property type="molecule type" value="Genomic_DNA"/>
</dbReference>
<keyword evidence="6" id="KW-1185">Reference proteome</keyword>
<dbReference type="PANTHER" id="PTHR30146">
    <property type="entry name" value="LACI-RELATED TRANSCRIPTIONAL REPRESSOR"/>
    <property type="match status" value="1"/>
</dbReference>
<keyword evidence="2" id="KW-0238">DNA-binding</keyword>
<dbReference type="InterPro" id="IPR010982">
    <property type="entry name" value="Lambda_DNA-bd_dom_sf"/>
</dbReference>
<dbReference type="PRINTS" id="PR00036">
    <property type="entry name" value="HTHLACI"/>
</dbReference>
<dbReference type="InterPro" id="IPR000843">
    <property type="entry name" value="HTH_LacI"/>
</dbReference>
<reference evidence="5 6" key="1">
    <citation type="submission" date="2021-03" db="EMBL/GenBank/DDBJ databases">
        <title>Genomic Encyclopedia of Type Strains, Phase IV (KMG-IV): sequencing the most valuable type-strain genomes for metagenomic binning, comparative biology and taxonomic classification.</title>
        <authorList>
            <person name="Goeker M."/>
        </authorList>
    </citation>
    <scope>NUCLEOTIDE SEQUENCE [LARGE SCALE GENOMIC DNA]</scope>
    <source>
        <strain evidence="5 6">DSM 28650</strain>
    </source>
</reference>
<keyword evidence="1" id="KW-0805">Transcription regulation</keyword>
<protein>
    <submittedName>
        <fullName evidence="5">LacI family transcriptional regulator</fullName>
    </submittedName>
</protein>
<comment type="caution">
    <text evidence="5">The sequence shown here is derived from an EMBL/GenBank/DDBJ whole genome shotgun (WGS) entry which is preliminary data.</text>
</comment>
<feature type="domain" description="HTH lacI-type" evidence="4">
    <location>
        <begin position="4"/>
        <end position="58"/>
    </location>
</feature>
<dbReference type="Gene3D" id="3.40.50.2300">
    <property type="match status" value="2"/>
</dbReference>
<evidence type="ECO:0000256" key="1">
    <source>
        <dbReference type="ARBA" id="ARBA00023015"/>
    </source>
</evidence>